<dbReference type="OrthoDB" id="288395at2759"/>
<dbReference type="InterPro" id="IPR006076">
    <property type="entry name" value="FAD-dep_OxRdtase"/>
</dbReference>
<keyword evidence="8" id="KW-1185">Reference proteome</keyword>
<evidence type="ECO:0000313" key="7">
    <source>
        <dbReference type="EMBL" id="CDW89687.1"/>
    </source>
</evidence>
<dbReference type="AlphaFoldDB" id="A0A078B8P8"/>
<dbReference type="InterPro" id="IPR045170">
    <property type="entry name" value="MTOX"/>
</dbReference>
<comment type="cofactor">
    <cofactor evidence="1">
        <name>FAD</name>
        <dbReference type="ChEBI" id="CHEBI:57692"/>
    </cofactor>
</comment>
<dbReference type="Gene3D" id="3.50.50.60">
    <property type="entry name" value="FAD/NAD(P)-binding domain"/>
    <property type="match status" value="1"/>
</dbReference>
<keyword evidence="4" id="KW-0274">FAD</keyword>
<gene>
    <name evidence="7" type="primary">Contig12511.g13351</name>
    <name evidence="7" type="ORF">STYLEM_18824</name>
</gene>
<name>A0A078B8P8_STYLE</name>
<dbReference type="EMBL" id="CCKQ01017793">
    <property type="protein sequence ID" value="CDW89687.1"/>
    <property type="molecule type" value="Genomic_DNA"/>
</dbReference>
<proteinExistence type="inferred from homology"/>
<accession>A0A078B8P8</accession>
<evidence type="ECO:0000256" key="4">
    <source>
        <dbReference type="ARBA" id="ARBA00022827"/>
    </source>
</evidence>
<dbReference type="InterPro" id="IPR036188">
    <property type="entry name" value="FAD/NAD-bd_sf"/>
</dbReference>
<reference evidence="7 8" key="1">
    <citation type="submission" date="2014-06" db="EMBL/GenBank/DDBJ databases">
        <authorList>
            <person name="Swart Estienne"/>
        </authorList>
    </citation>
    <scope>NUCLEOTIDE SEQUENCE [LARGE SCALE GENOMIC DNA]</scope>
    <source>
        <strain evidence="7 8">130c</strain>
    </source>
</reference>
<keyword evidence="5" id="KW-0560">Oxidoreductase</keyword>
<evidence type="ECO:0000256" key="2">
    <source>
        <dbReference type="ARBA" id="ARBA00010989"/>
    </source>
</evidence>
<dbReference type="Gene3D" id="3.30.9.10">
    <property type="entry name" value="D-Amino Acid Oxidase, subunit A, domain 2"/>
    <property type="match status" value="1"/>
</dbReference>
<dbReference type="PANTHER" id="PTHR10961">
    <property type="entry name" value="PEROXISOMAL SARCOSINE OXIDASE"/>
    <property type="match status" value="1"/>
</dbReference>
<evidence type="ECO:0000259" key="6">
    <source>
        <dbReference type="Pfam" id="PF01266"/>
    </source>
</evidence>
<comment type="similarity">
    <text evidence="2">Belongs to the MSOX/MTOX family.</text>
</comment>
<protein>
    <submittedName>
        <fullName evidence="7">N-methyltryptophan oxidase</fullName>
    </submittedName>
</protein>
<evidence type="ECO:0000313" key="8">
    <source>
        <dbReference type="Proteomes" id="UP000039865"/>
    </source>
</evidence>
<dbReference type="PANTHER" id="PTHR10961:SF7">
    <property type="entry name" value="FAD DEPENDENT OXIDOREDUCTASE DOMAIN-CONTAINING PROTEIN"/>
    <property type="match status" value="1"/>
</dbReference>
<keyword evidence="3" id="KW-0285">Flavoprotein</keyword>
<dbReference type="Pfam" id="PF01266">
    <property type="entry name" value="DAO"/>
    <property type="match status" value="1"/>
</dbReference>
<evidence type="ECO:0000256" key="1">
    <source>
        <dbReference type="ARBA" id="ARBA00001974"/>
    </source>
</evidence>
<evidence type="ECO:0000256" key="5">
    <source>
        <dbReference type="ARBA" id="ARBA00023002"/>
    </source>
</evidence>
<dbReference type="GO" id="GO:0050660">
    <property type="term" value="F:flavin adenine dinucleotide binding"/>
    <property type="evidence" value="ECO:0007669"/>
    <property type="project" value="InterPro"/>
</dbReference>
<feature type="domain" description="FAD dependent oxidoreductase" evidence="6">
    <location>
        <begin position="9"/>
        <end position="203"/>
    </location>
</feature>
<dbReference type="InParanoid" id="A0A078B8P8"/>
<organism evidence="7 8">
    <name type="scientific">Stylonychia lemnae</name>
    <name type="common">Ciliate</name>
    <dbReference type="NCBI Taxonomy" id="5949"/>
    <lineage>
        <taxon>Eukaryota</taxon>
        <taxon>Sar</taxon>
        <taxon>Alveolata</taxon>
        <taxon>Ciliophora</taxon>
        <taxon>Intramacronucleata</taxon>
        <taxon>Spirotrichea</taxon>
        <taxon>Stichotrichia</taxon>
        <taxon>Sporadotrichida</taxon>
        <taxon>Oxytrichidae</taxon>
        <taxon>Stylonychinae</taxon>
        <taxon>Stylonychia</taxon>
    </lineage>
</organism>
<dbReference type="GO" id="GO:0008115">
    <property type="term" value="F:sarcosine oxidase activity"/>
    <property type="evidence" value="ECO:0007669"/>
    <property type="project" value="TreeGrafter"/>
</dbReference>
<dbReference type="Proteomes" id="UP000039865">
    <property type="component" value="Unassembled WGS sequence"/>
</dbReference>
<dbReference type="SUPFAM" id="SSF51905">
    <property type="entry name" value="FAD/NAD(P)-binding domain"/>
    <property type="match status" value="1"/>
</dbReference>
<sequence length="284" mass="32078">MEKQTVDCDVIVVGLGCFGLGATYYMSKMGLKVIGFDQAHKPGAIGSGSVGYGRIWRYLHAEDRYCQMQKEAEEIFKEVENKTGKEILHGGGLLYMKKKDHPELNELQKYGERLTAAQIRERYPALKVPDYLEGVFTKDAGVVRVKESLTLFKEQSENQGAILKYDTTVSHIDHQNSIVTLENGEKFRAKNVVVTCGATTDQFYQQKDQFKARKQLINCFYLSDNVNLPTAFLMEDLEEAGGIMVFGTIDGENFSTYKVGNECDDIDPHLISCLDLLLFNEPRR</sequence>
<evidence type="ECO:0000256" key="3">
    <source>
        <dbReference type="ARBA" id="ARBA00022630"/>
    </source>
</evidence>